<feature type="region of interest" description="Disordered" evidence="1">
    <location>
        <begin position="26"/>
        <end position="50"/>
    </location>
</feature>
<gene>
    <name evidence="2" type="primary">hco</name>
    <name evidence="2" type="ORF">ChaoS9_055</name>
</gene>
<dbReference type="GeneID" id="65066864"/>
<reference evidence="3" key="1">
    <citation type="journal article" date="2019" name="Genes (Basel)">
        <title>Halobacterium salinarum virus ChaoS9, a Novel Halovirus Related to PhiH1 and PhiCh1.</title>
        <authorList>
            <person name="Dyall-Smith M."/>
            <person name="Palm P."/>
            <person name="Wanner G."/>
            <person name="Witte A."/>
            <person name="Oesterhelt D."/>
            <person name="Pfeiffer F."/>
        </authorList>
    </citation>
    <scope>NUCLEOTIDE SEQUENCE [LARGE SCALE GENOMIC DNA]</scope>
</reference>
<keyword evidence="3" id="KW-1185">Reference proteome</keyword>
<sequence length="136" mass="14528">MSSYHAKQTLRRDGVDVALYRFDSGEQTSRGRQTVMAESSPKSIKAIPDPGGKSLSYGQWGVKVEADMVYLAHEDEEIDDGGGDGASRIVQNGDVFVVIDADSTLMHGFQVLECERDGELTAADLEEEAAAGGDGS</sequence>
<dbReference type="EMBL" id="MK310226">
    <property type="protein sequence ID" value="QBI90018.1"/>
    <property type="molecule type" value="Genomic_DNA"/>
</dbReference>
<organism evidence="2 3">
    <name type="scientific">Halobacterium phage ChaoS9</name>
    <dbReference type="NCBI Taxonomy" id="2847105"/>
    <lineage>
        <taxon>Viruses</taxon>
        <taxon>Duplodnaviria</taxon>
        <taxon>Heunggongvirae</taxon>
        <taxon>Uroviricota</taxon>
        <taxon>Caudoviricetes</taxon>
        <taxon>Vertoviridae</taxon>
        <taxon>Chaovirus</taxon>
        <taxon>Chaovirus bigenum</taxon>
        <taxon>Chaovirus ChaoS9</taxon>
    </lineage>
</organism>
<feature type="compositionally biased region" description="Polar residues" evidence="1">
    <location>
        <begin position="26"/>
        <end position="42"/>
    </location>
</feature>
<accession>A0A481V893</accession>
<dbReference type="RefSeq" id="YP_010077959.1">
    <property type="nucleotide sequence ID" value="NC_054953.1"/>
</dbReference>
<name>A0A481V893_9CAUD</name>
<evidence type="ECO:0000256" key="1">
    <source>
        <dbReference type="SAM" id="MobiDB-lite"/>
    </source>
</evidence>
<dbReference type="Proteomes" id="UP000294095">
    <property type="component" value="Segment"/>
</dbReference>
<evidence type="ECO:0000313" key="3">
    <source>
        <dbReference type="Proteomes" id="UP000294095"/>
    </source>
</evidence>
<proteinExistence type="predicted"/>
<evidence type="ECO:0000313" key="2">
    <source>
        <dbReference type="EMBL" id="QBI90018.1"/>
    </source>
</evidence>
<protein>
    <submittedName>
        <fullName evidence="2">Head closure protein, type 1</fullName>
    </submittedName>
</protein>